<evidence type="ECO:0000313" key="2">
    <source>
        <dbReference type="Proteomes" id="UP000006729"/>
    </source>
</evidence>
<organism evidence="1 2">
    <name type="scientific">Populus trichocarpa</name>
    <name type="common">Western balsam poplar</name>
    <name type="synonym">Populus balsamifera subsp. trichocarpa</name>
    <dbReference type="NCBI Taxonomy" id="3694"/>
    <lineage>
        <taxon>Eukaryota</taxon>
        <taxon>Viridiplantae</taxon>
        <taxon>Streptophyta</taxon>
        <taxon>Embryophyta</taxon>
        <taxon>Tracheophyta</taxon>
        <taxon>Spermatophyta</taxon>
        <taxon>Magnoliopsida</taxon>
        <taxon>eudicotyledons</taxon>
        <taxon>Gunneridae</taxon>
        <taxon>Pentapetalae</taxon>
        <taxon>rosids</taxon>
        <taxon>fabids</taxon>
        <taxon>Malpighiales</taxon>
        <taxon>Salicaceae</taxon>
        <taxon>Saliceae</taxon>
        <taxon>Populus</taxon>
    </lineage>
</organism>
<dbReference type="Proteomes" id="UP000006729">
    <property type="component" value="Chromosome 8"/>
</dbReference>
<gene>
    <name evidence="1" type="ORF">POPTR_008G130950v4</name>
</gene>
<accession>A0ACC0SLG4</accession>
<keyword evidence="2" id="KW-1185">Reference proteome</keyword>
<evidence type="ECO:0000313" key="1">
    <source>
        <dbReference type="EMBL" id="KAI9390059.1"/>
    </source>
</evidence>
<dbReference type="EMBL" id="CM009297">
    <property type="protein sequence ID" value="KAI9390059.1"/>
    <property type="molecule type" value="Genomic_DNA"/>
</dbReference>
<sequence>MISLRSFLCCPLGSSRCSLTFLVLFSFFFDIVASNITVVKEVEAIMDPAAFTVVRFVDDVRTRSAVIELGFWVCLGYLSQHLGCTHQMLVIVVPLLDGMLGATVPAHTWFGALMSIGGLAILESSGSPPSIGDLLNFLTVVFFGVHMLRTEHVWRTTNRKNLLPLLGYKSGYLHAWFEEVIANLGRFGGVQTCDPPSWKWEMVWHWMTAFPWIPSLCTGIFSTGLCLWREHKATETAIIYGLESVWGSGFTWFLLGERMGAAPVLGKMFCPLALIRC</sequence>
<proteinExistence type="predicted"/>
<protein>
    <submittedName>
        <fullName evidence="1">Uncharacterized protein</fullName>
    </submittedName>
</protein>
<reference evidence="1 2" key="1">
    <citation type="journal article" date="2006" name="Science">
        <title>The genome of black cottonwood, Populus trichocarpa (Torr. &amp; Gray).</title>
        <authorList>
            <person name="Tuskan G.A."/>
            <person name="Difazio S."/>
            <person name="Jansson S."/>
            <person name="Bohlmann J."/>
            <person name="Grigoriev I."/>
            <person name="Hellsten U."/>
            <person name="Putnam N."/>
            <person name="Ralph S."/>
            <person name="Rombauts S."/>
            <person name="Salamov A."/>
            <person name="Schein J."/>
            <person name="Sterck L."/>
            <person name="Aerts A."/>
            <person name="Bhalerao R.R."/>
            <person name="Bhalerao R.P."/>
            <person name="Blaudez D."/>
            <person name="Boerjan W."/>
            <person name="Brun A."/>
            <person name="Brunner A."/>
            <person name="Busov V."/>
            <person name="Campbell M."/>
            <person name="Carlson J."/>
            <person name="Chalot M."/>
            <person name="Chapman J."/>
            <person name="Chen G.L."/>
            <person name="Cooper D."/>
            <person name="Coutinho P.M."/>
            <person name="Couturier J."/>
            <person name="Covert S."/>
            <person name="Cronk Q."/>
            <person name="Cunningham R."/>
            <person name="Davis J."/>
            <person name="Degroeve S."/>
            <person name="Dejardin A."/>
            <person name="Depamphilis C."/>
            <person name="Detter J."/>
            <person name="Dirks B."/>
            <person name="Dubchak I."/>
            <person name="Duplessis S."/>
            <person name="Ehlting J."/>
            <person name="Ellis B."/>
            <person name="Gendler K."/>
            <person name="Goodstein D."/>
            <person name="Gribskov M."/>
            <person name="Grimwood J."/>
            <person name="Groover A."/>
            <person name="Gunter L."/>
            <person name="Hamberger B."/>
            <person name="Heinze B."/>
            <person name="Helariutta Y."/>
            <person name="Henrissat B."/>
            <person name="Holligan D."/>
            <person name="Holt R."/>
            <person name="Huang W."/>
            <person name="Islam-Faridi N."/>
            <person name="Jones S."/>
            <person name="Jones-Rhoades M."/>
            <person name="Jorgensen R."/>
            <person name="Joshi C."/>
            <person name="Kangasjarvi J."/>
            <person name="Karlsson J."/>
            <person name="Kelleher C."/>
            <person name="Kirkpatrick R."/>
            <person name="Kirst M."/>
            <person name="Kohler A."/>
            <person name="Kalluri U."/>
            <person name="Larimer F."/>
            <person name="Leebens-Mack J."/>
            <person name="Leple J.C."/>
            <person name="Locascio P."/>
            <person name="Lou Y."/>
            <person name="Lucas S."/>
            <person name="Martin F."/>
            <person name="Montanini B."/>
            <person name="Napoli C."/>
            <person name="Nelson D.R."/>
            <person name="Nelson C."/>
            <person name="Nieminen K."/>
            <person name="Nilsson O."/>
            <person name="Pereda V."/>
            <person name="Peter G."/>
            <person name="Philippe R."/>
            <person name="Pilate G."/>
            <person name="Poliakov A."/>
            <person name="Razumovskaya J."/>
            <person name="Richardson P."/>
            <person name="Rinaldi C."/>
            <person name="Ritland K."/>
            <person name="Rouze P."/>
            <person name="Ryaboy D."/>
            <person name="Schmutz J."/>
            <person name="Schrader J."/>
            <person name="Segerman B."/>
            <person name="Shin H."/>
            <person name="Siddiqui A."/>
            <person name="Sterky F."/>
            <person name="Terry A."/>
            <person name="Tsai C.J."/>
            <person name="Uberbacher E."/>
            <person name="Unneberg P."/>
            <person name="Vahala J."/>
            <person name="Wall K."/>
            <person name="Wessler S."/>
            <person name="Yang G."/>
            <person name="Yin T."/>
            <person name="Douglas C."/>
            <person name="Marra M."/>
            <person name="Sandberg G."/>
            <person name="Van de Peer Y."/>
            <person name="Rokhsar D."/>
        </authorList>
    </citation>
    <scope>NUCLEOTIDE SEQUENCE [LARGE SCALE GENOMIC DNA]</scope>
    <source>
        <strain evidence="2">cv. Nisqually</strain>
    </source>
</reference>
<name>A0ACC0SLG4_POPTR</name>
<comment type="caution">
    <text evidence="1">The sequence shown here is derived from an EMBL/GenBank/DDBJ whole genome shotgun (WGS) entry which is preliminary data.</text>
</comment>